<evidence type="ECO:0000313" key="4">
    <source>
        <dbReference type="Proteomes" id="UP001497497"/>
    </source>
</evidence>
<feature type="chain" id="PRO_5043853153" description="Ig-like domain-containing protein" evidence="1">
    <location>
        <begin position="22"/>
        <end position="172"/>
    </location>
</feature>
<keyword evidence="1" id="KW-0732">Signal</keyword>
<dbReference type="PROSITE" id="PS50835">
    <property type="entry name" value="IG_LIKE"/>
    <property type="match status" value="1"/>
</dbReference>
<organism evidence="3 4">
    <name type="scientific">Lymnaea stagnalis</name>
    <name type="common">Great pond snail</name>
    <name type="synonym">Helix stagnalis</name>
    <dbReference type="NCBI Taxonomy" id="6523"/>
    <lineage>
        <taxon>Eukaryota</taxon>
        <taxon>Metazoa</taxon>
        <taxon>Spiralia</taxon>
        <taxon>Lophotrochozoa</taxon>
        <taxon>Mollusca</taxon>
        <taxon>Gastropoda</taxon>
        <taxon>Heterobranchia</taxon>
        <taxon>Euthyneura</taxon>
        <taxon>Panpulmonata</taxon>
        <taxon>Hygrophila</taxon>
        <taxon>Lymnaeoidea</taxon>
        <taxon>Lymnaeidae</taxon>
        <taxon>Lymnaea</taxon>
    </lineage>
</organism>
<dbReference type="InterPro" id="IPR013783">
    <property type="entry name" value="Ig-like_fold"/>
</dbReference>
<feature type="domain" description="Ig-like" evidence="2">
    <location>
        <begin position="27"/>
        <end position="129"/>
    </location>
</feature>
<feature type="signal peptide" evidence="1">
    <location>
        <begin position="1"/>
        <end position="21"/>
    </location>
</feature>
<protein>
    <recommendedName>
        <fullName evidence="2">Ig-like domain-containing protein</fullName>
    </recommendedName>
</protein>
<evidence type="ECO:0000256" key="1">
    <source>
        <dbReference type="SAM" id="SignalP"/>
    </source>
</evidence>
<accession>A0AAV2IQS0</accession>
<evidence type="ECO:0000313" key="3">
    <source>
        <dbReference type="EMBL" id="CAL1548438.1"/>
    </source>
</evidence>
<proteinExistence type="predicted"/>
<dbReference type="Proteomes" id="UP001497497">
    <property type="component" value="Unassembled WGS sequence"/>
</dbReference>
<keyword evidence="4" id="KW-1185">Reference proteome</keyword>
<sequence>MEFKKTFGISMLMAFFILTQNDFCVTPASSAVAVLKSFTVNGQSTTVTVGDRASLTFQCAKLDNVGEPILTVKATKLGKFIFGSPEYNVRSTSVTTTITADCKSGDVYECKATDDAGNVDSKTVEVKVSCSNGGSGGGSGRAGHNGVEVLKAGPFTLSSLLIVMSLRRFLFQ</sequence>
<gene>
    <name evidence="3" type="ORF">GSLYS_00021755001</name>
</gene>
<comment type="caution">
    <text evidence="3">The sequence shown here is derived from an EMBL/GenBank/DDBJ whole genome shotgun (WGS) entry which is preliminary data.</text>
</comment>
<reference evidence="3 4" key="1">
    <citation type="submission" date="2024-04" db="EMBL/GenBank/DDBJ databases">
        <authorList>
            <consortium name="Genoscope - CEA"/>
            <person name="William W."/>
        </authorList>
    </citation>
    <scope>NUCLEOTIDE SEQUENCE [LARGE SCALE GENOMIC DNA]</scope>
</reference>
<dbReference type="InterPro" id="IPR007110">
    <property type="entry name" value="Ig-like_dom"/>
</dbReference>
<dbReference type="Gene3D" id="2.60.40.10">
    <property type="entry name" value="Immunoglobulins"/>
    <property type="match status" value="1"/>
</dbReference>
<evidence type="ECO:0000259" key="2">
    <source>
        <dbReference type="PROSITE" id="PS50835"/>
    </source>
</evidence>
<dbReference type="EMBL" id="CAXITT010001350">
    <property type="protein sequence ID" value="CAL1548438.1"/>
    <property type="molecule type" value="Genomic_DNA"/>
</dbReference>
<name>A0AAV2IQS0_LYMST</name>
<dbReference type="AlphaFoldDB" id="A0AAV2IQS0"/>